<evidence type="ECO:0000313" key="8">
    <source>
        <dbReference type="Proteomes" id="UP000054773"/>
    </source>
</evidence>
<dbReference type="STRING" id="448.Lery_2767"/>
<name>A0A0W0TG77_LEGER</name>
<keyword evidence="2" id="KW-1003">Cell membrane</keyword>
<evidence type="ECO:0000256" key="5">
    <source>
        <dbReference type="ARBA" id="ARBA00023136"/>
    </source>
</evidence>
<keyword evidence="8" id="KW-1185">Reference proteome</keyword>
<evidence type="ECO:0000256" key="4">
    <source>
        <dbReference type="ARBA" id="ARBA00022679"/>
    </source>
</evidence>
<reference evidence="7 8" key="1">
    <citation type="submission" date="2015-11" db="EMBL/GenBank/DDBJ databases">
        <title>Genomic analysis of 38 Legionella species identifies large and diverse effector repertoires.</title>
        <authorList>
            <person name="Burstein D."/>
            <person name="Amaro F."/>
            <person name="Zusman T."/>
            <person name="Lifshitz Z."/>
            <person name="Cohen O."/>
            <person name="Gilbert J.A."/>
            <person name="Pupko T."/>
            <person name="Shuman H.A."/>
            <person name="Segal G."/>
        </authorList>
    </citation>
    <scope>NUCLEOTIDE SEQUENCE [LARGE SCALE GENOMIC DNA]</scope>
    <source>
        <strain evidence="7 8">SE-32A-C8</strain>
    </source>
</reference>
<dbReference type="AlphaFoldDB" id="A0A0W0TG77"/>
<dbReference type="EMBL" id="LNYA01000034">
    <property type="protein sequence ID" value="KTC94600.1"/>
    <property type="molecule type" value="Genomic_DNA"/>
</dbReference>
<dbReference type="GO" id="GO:0005886">
    <property type="term" value="C:plasma membrane"/>
    <property type="evidence" value="ECO:0007669"/>
    <property type="project" value="UniProtKB-SubCell"/>
</dbReference>
<gene>
    <name evidence="7" type="primary">waaM_3</name>
    <name evidence="7" type="ORF">Lery_2767</name>
</gene>
<dbReference type="PATRIC" id="fig|448.7.peg.2906"/>
<comment type="caution">
    <text evidence="7">The sequence shown here is derived from an EMBL/GenBank/DDBJ whole genome shotgun (WGS) entry which is preliminary data.</text>
</comment>
<evidence type="ECO:0000256" key="2">
    <source>
        <dbReference type="ARBA" id="ARBA00022475"/>
    </source>
</evidence>
<dbReference type="RefSeq" id="WP_058527842.1">
    <property type="nucleotide sequence ID" value="NZ_CAAAHY010000005.1"/>
</dbReference>
<dbReference type="CDD" id="cd07984">
    <property type="entry name" value="LPLAT_LABLAT-like"/>
    <property type="match status" value="1"/>
</dbReference>
<dbReference type="InterPro" id="IPR004960">
    <property type="entry name" value="LipA_acyltrans"/>
</dbReference>
<dbReference type="Pfam" id="PF03279">
    <property type="entry name" value="Lip_A_acyltrans"/>
    <property type="match status" value="1"/>
</dbReference>
<dbReference type="Proteomes" id="UP000054773">
    <property type="component" value="Unassembled WGS sequence"/>
</dbReference>
<sequence length="284" mass="33315">MSSSLDNLKITLSGRLMYYFFPLRKRIIMQNIDRVFKSRASKQQKINLAKAFYSHFLTTIKEIISIRWCNQETLRKKIDIKGLHHLLSAHQHQRGVILLSGHVGNWEYVPLLALPTLTTLQGHFYIVRRAIRRKWLEKTLFQRFEQANLPILESRGMLKSMPKLLRENKIILFTFDQHANTDENHGIAVDFFGIKAGTYKTLAFLAGKSGAQVVPTSYYRLNTGNHVLEFHPALPWKENQDWQQAVYDNTRLYNQAIEQFILTNPAQWLWPHRRWKLNDVEEAG</sequence>
<evidence type="ECO:0000256" key="6">
    <source>
        <dbReference type="ARBA" id="ARBA00023315"/>
    </source>
</evidence>
<evidence type="ECO:0000256" key="1">
    <source>
        <dbReference type="ARBA" id="ARBA00004533"/>
    </source>
</evidence>
<dbReference type="OrthoDB" id="9803456at2"/>
<dbReference type="GO" id="GO:0016746">
    <property type="term" value="F:acyltransferase activity"/>
    <property type="evidence" value="ECO:0007669"/>
    <property type="project" value="UniProtKB-KW"/>
</dbReference>
<keyword evidence="5" id="KW-0472">Membrane</keyword>
<dbReference type="GO" id="GO:0009247">
    <property type="term" value="P:glycolipid biosynthetic process"/>
    <property type="evidence" value="ECO:0007669"/>
    <property type="project" value="UniProtKB-ARBA"/>
</dbReference>
<keyword evidence="4 7" id="KW-0808">Transferase</keyword>
<dbReference type="PANTHER" id="PTHR30606">
    <property type="entry name" value="LIPID A BIOSYNTHESIS LAUROYL ACYLTRANSFERASE"/>
    <property type="match status" value="1"/>
</dbReference>
<comment type="subcellular location">
    <subcellularLocation>
        <location evidence="1">Cell inner membrane</location>
    </subcellularLocation>
</comment>
<accession>A0A0W0TG77</accession>
<proteinExistence type="predicted"/>
<evidence type="ECO:0000313" key="7">
    <source>
        <dbReference type="EMBL" id="KTC94600.1"/>
    </source>
</evidence>
<keyword evidence="3" id="KW-0997">Cell inner membrane</keyword>
<evidence type="ECO:0000256" key="3">
    <source>
        <dbReference type="ARBA" id="ARBA00022519"/>
    </source>
</evidence>
<keyword evidence="6 7" id="KW-0012">Acyltransferase</keyword>
<organism evidence="7 8">
    <name type="scientific">Legionella erythra</name>
    <dbReference type="NCBI Taxonomy" id="448"/>
    <lineage>
        <taxon>Bacteria</taxon>
        <taxon>Pseudomonadati</taxon>
        <taxon>Pseudomonadota</taxon>
        <taxon>Gammaproteobacteria</taxon>
        <taxon>Legionellales</taxon>
        <taxon>Legionellaceae</taxon>
        <taxon>Legionella</taxon>
    </lineage>
</organism>
<protein>
    <submittedName>
        <fullName evidence="7">Lipid A lauroyl acyltransferase</fullName>
    </submittedName>
</protein>
<dbReference type="PANTHER" id="PTHR30606:SF10">
    <property type="entry name" value="PHOSPHATIDYLINOSITOL MANNOSIDE ACYLTRANSFERASE"/>
    <property type="match status" value="1"/>
</dbReference>